<reference evidence="1 2" key="1">
    <citation type="journal article" date="2023" name="Science">
        <title>Complex scaffold remodeling in plant triterpene biosynthesis.</title>
        <authorList>
            <person name="De La Pena R."/>
            <person name="Hodgson H."/>
            <person name="Liu J.C."/>
            <person name="Stephenson M.J."/>
            <person name="Martin A.C."/>
            <person name="Owen C."/>
            <person name="Harkess A."/>
            <person name="Leebens-Mack J."/>
            <person name="Jimenez L.E."/>
            <person name="Osbourn A."/>
            <person name="Sattely E.S."/>
        </authorList>
    </citation>
    <scope>NUCLEOTIDE SEQUENCE [LARGE SCALE GENOMIC DNA]</scope>
    <source>
        <strain evidence="2">cv. JPN11</strain>
        <tissue evidence="1">Leaf</tissue>
    </source>
</reference>
<evidence type="ECO:0000313" key="2">
    <source>
        <dbReference type="Proteomes" id="UP001164539"/>
    </source>
</evidence>
<gene>
    <name evidence="1" type="ORF">OWV82_021652</name>
</gene>
<evidence type="ECO:0000313" key="1">
    <source>
        <dbReference type="EMBL" id="KAJ4704794.1"/>
    </source>
</evidence>
<keyword evidence="2" id="KW-1185">Reference proteome</keyword>
<protein>
    <submittedName>
        <fullName evidence="1">Nuclear factor related to kappa-B-binding protein</fullName>
    </submittedName>
</protein>
<dbReference type="EMBL" id="CM051405">
    <property type="protein sequence ID" value="KAJ4704794.1"/>
    <property type="molecule type" value="Genomic_DNA"/>
</dbReference>
<dbReference type="Proteomes" id="UP001164539">
    <property type="component" value="Chromosome 12"/>
</dbReference>
<proteinExistence type="predicted"/>
<comment type="caution">
    <text evidence="1">The sequence shown here is derived from an EMBL/GenBank/DDBJ whole genome shotgun (WGS) entry which is preliminary data.</text>
</comment>
<organism evidence="1 2">
    <name type="scientific">Melia azedarach</name>
    <name type="common">Chinaberry tree</name>
    <dbReference type="NCBI Taxonomy" id="155640"/>
    <lineage>
        <taxon>Eukaryota</taxon>
        <taxon>Viridiplantae</taxon>
        <taxon>Streptophyta</taxon>
        <taxon>Embryophyta</taxon>
        <taxon>Tracheophyta</taxon>
        <taxon>Spermatophyta</taxon>
        <taxon>Magnoliopsida</taxon>
        <taxon>eudicotyledons</taxon>
        <taxon>Gunneridae</taxon>
        <taxon>Pentapetalae</taxon>
        <taxon>rosids</taxon>
        <taxon>malvids</taxon>
        <taxon>Sapindales</taxon>
        <taxon>Meliaceae</taxon>
        <taxon>Melia</taxon>
    </lineage>
</organism>
<accession>A0ACC1X293</accession>
<name>A0ACC1X293_MELAZ</name>
<sequence length="582" mass="65621">MGKVKNAGSDISPMEMWPSQYHARKHKRKTISNQSASSEMDPSYNDQVVQDNKFGVAYGARTGRVREEAGVELSNCLDAALALMKLANDSSGLLKNQLHLNANQMPVSLVVIDELNDKITNSNHSQVAGYKTNLLEKLQQSTSDVNEDETGQLLKKAKKFGNSPLLLPSKYKGRQHLIKDRDPLGMSMMTSFKCKRVKKKEKKKTEEPYKSESGVVEYNGLDEPPISSFKKHGLKKGRTDASSSEADALSFSKNCGKDNSNITQTKKINLPSLTIHEIVERVRRNPVDPSVLEVQEPLEDLVRGALNIFSSKLGPSGAKGWEALTLYLRSTKTWSWTGPVSFKPYEAIQEQVSAEVWGLPCRMLTKLVDSFASWFRSVEKTLQQIKSLPAPPMTLMQKTAHLEERLRGARPRKCIATISPCSAQLRAYFHKEEALRYSVPERAFSYTAVDGRKSTVAPMRRSSGKPSSKVRDHFMLKADRPPHVTVLCLVRDAAARLPESMGTRADVCTLMRDSQYIVEDVSDDQLNQVVSRALDRLHYENDPCVQFDGDKKLWVYLHGDREEDDFQEDGTVHKRSCRWRWQ</sequence>